<feature type="repeat" description="TPR" evidence="2">
    <location>
        <begin position="215"/>
        <end position="248"/>
    </location>
</feature>
<evidence type="ECO:0000313" key="3">
    <source>
        <dbReference type="EMBL" id="SFP08036.1"/>
    </source>
</evidence>
<keyword evidence="4" id="KW-1185">Reference proteome</keyword>
<dbReference type="InterPro" id="IPR019734">
    <property type="entry name" value="TPR_rpt"/>
</dbReference>
<dbReference type="STRING" id="604088.SAMN04488060_1320"/>
<dbReference type="SUPFAM" id="SSF52540">
    <property type="entry name" value="P-loop containing nucleoside triphosphate hydrolases"/>
    <property type="match status" value="1"/>
</dbReference>
<reference evidence="4" key="1">
    <citation type="submission" date="2016-10" db="EMBL/GenBank/DDBJ databases">
        <authorList>
            <person name="Varghese N."/>
            <person name="Submissions S."/>
        </authorList>
    </citation>
    <scope>NUCLEOTIDE SEQUENCE [LARGE SCALE GENOMIC DNA]</scope>
    <source>
        <strain evidence="4">CGMCC 1.7715</strain>
    </source>
</reference>
<dbReference type="Pfam" id="PF13432">
    <property type="entry name" value="TPR_16"/>
    <property type="match status" value="1"/>
</dbReference>
<dbReference type="InterPro" id="IPR027417">
    <property type="entry name" value="P-loop_NTPase"/>
</dbReference>
<dbReference type="Proteomes" id="UP000199331">
    <property type="component" value="Unassembled WGS sequence"/>
</dbReference>
<dbReference type="SUPFAM" id="SSF48452">
    <property type="entry name" value="TPR-like"/>
    <property type="match status" value="1"/>
</dbReference>
<organism evidence="3 4">
    <name type="scientific">Qipengyuania nanhaisediminis</name>
    <dbReference type="NCBI Taxonomy" id="604088"/>
    <lineage>
        <taxon>Bacteria</taxon>
        <taxon>Pseudomonadati</taxon>
        <taxon>Pseudomonadota</taxon>
        <taxon>Alphaproteobacteria</taxon>
        <taxon>Sphingomonadales</taxon>
        <taxon>Erythrobacteraceae</taxon>
        <taxon>Qipengyuania</taxon>
    </lineage>
</organism>
<dbReference type="Pfam" id="PF13469">
    <property type="entry name" value="Sulfotransfer_3"/>
    <property type="match status" value="1"/>
</dbReference>
<gene>
    <name evidence="3" type="ORF">SAMN04488060_1320</name>
</gene>
<proteinExistence type="predicted"/>
<dbReference type="EMBL" id="FOWZ01000002">
    <property type="protein sequence ID" value="SFP08036.1"/>
    <property type="molecule type" value="Genomic_DNA"/>
</dbReference>
<evidence type="ECO:0000256" key="2">
    <source>
        <dbReference type="PROSITE-ProRule" id="PRU00339"/>
    </source>
</evidence>
<evidence type="ECO:0000256" key="1">
    <source>
        <dbReference type="ARBA" id="ARBA00022679"/>
    </source>
</evidence>
<evidence type="ECO:0000313" key="4">
    <source>
        <dbReference type="Proteomes" id="UP000199331"/>
    </source>
</evidence>
<dbReference type="InterPro" id="IPR011990">
    <property type="entry name" value="TPR-like_helical_dom_sf"/>
</dbReference>
<dbReference type="InterPro" id="IPR026634">
    <property type="entry name" value="TPST-like"/>
</dbReference>
<keyword evidence="1" id="KW-0808">Transferase</keyword>
<protein>
    <submittedName>
        <fullName evidence="3">Tetratricopeptide repeat-containing protein</fullName>
    </submittedName>
</protein>
<dbReference type="PANTHER" id="PTHR12788">
    <property type="entry name" value="PROTEIN-TYROSINE SULFOTRANSFERASE 2"/>
    <property type="match status" value="1"/>
</dbReference>
<dbReference type="AlphaFoldDB" id="A0A1I5MGG1"/>
<dbReference type="PROSITE" id="PS50005">
    <property type="entry name" value="TPR"/>
    <property type="match status" value="1"/>
</dbReference>
<dbReference type="RefSeq" id="WP_090479028.1">
    <property type="nucleotide sequence ID" value="NZ_FOWZ01000002.1"/>
</dbReference>
<dbReference type="Gene3D" id="1.25.40.10">
    <property type="entry name" value="Tetratricopeptide repeat domain"/>
    <property type="match status" value="1"/>
</dbReference>
<dbReference type="Pfam" id="PF14559">
    <property type="entry name" value="TPR_19"/>
    <property type="match status" value="1"/>
</dbReference>
<keyword evidence="2" id="KW-0802">TPR repeat</keyword>
<sequence>MSGGRPVETVGGSLDEALARGAALLQSDPALALKQAQVILRKDGREPRALRLAAAAHRARGEADFAAKAELLAIDEARRYPVLAQAAKALNAGDFPAASDLAAKHLKDFPGDLAAIVLSAESALGIGLHDKAIPMLKMVLDRAPGFAHASVLLVNGLMLSDQLTEARKTLEPLIAANPDDIGLLSLQNRLLTGAGDFEGCVETTQQLIDLKPKSPDFRADHADALRFVGLSDEAKEAYRKALELDPDHARSWWSLADLEASSLSDDDIAYLTKRLETAGFKGEREINFHFALAMAHHAQKDFDRAFAHFEAGNRKRREADPFDAAEFRELMTRHLDYASSIAAAPKDAIEPASPLPLFVVGMPRAGSTLLERMLGQSDDIEPLGELQVVSHMVQRLMLTQGREALPQTIAGLNDQALASMGTWYRNRAREMMRSNSSIIIDKMHMNWRHLPLILRMLPQAKIIDIRRDPMDCCWSNYRTLFARGHAASSDLEDIASFYRTYTHFTDALRERYPGRIMLVEYENLVDRPQEVLGDVCEFLGVSYDEAMLAFHQSSEAVATASSEQVRKPLNRKGIGAWKDYEAHLAPLSDALGELAAN</sequence>
<accession>A0A1I5MGG1</accession>
<dbReference type="GO" id="GO:0008476">
    <property type="term" value="F:protein-tyrosine sulfotransferase activity"/>
    <property type="evidence" value="ECO:0007669"/>
    <property type="project" value="InterPro"/>
</dbReference>
<dbReference type="OrthoDB" id="9800698at2"/>
<dbReference type="PANTHER" id="PTHR12788:SF10">
    <property type="entry name" value="PROTEIN-TYROSINE SULFOTRANSFERASE"/>
    <property type="match status" value="1"/>
</dbReference>
<name>A0A1I5MGG1_9SPHN</name>
<dbReference type="Gene3D" id="3.40.50.300">
    <property type="entry name" value="P-loop containing nucleotide triphosphate hydrolases"/>
    <property type="match status" value="1"/>
</dbReference>